<dbReference type="EMBL" id="ML996199">
    <property type="protein sequence ID" value="KAF2731256.1"/>
    <property type="molecule type" value="Genomic_DNA"/>
</dbReference>
<proteinExistence type="predicted"/>
<gene>
    <name evidence="1" type="ORF">EJ04DRAFT_443322</name>
</gene>
<dbReference type="AlphaFoldDB" id="A0A9P4QUP0"/>
<dbReference type="Proteomes" id="UP000799444">
    <property type="component" value="Unassembled WGS sequence"/>
</dbReference>
<evidence type="ECO:0000313" key="1">
    <source>
        <dbReference type="EMBL" id="KAF2731256.1"/>
    </source>
</evidence>
<protein>
    <recommendedName>
        <fullName evidence="3">Aminoglycoside phosphotransferase domain-containing protein</fullName>
    </recommendedName>
</protein>
<organism evidence="1 2">
    <name type="scientific">Polyplosphaeria fusca</name>
    <dbReference type="NCBI Taxonomy" id="682080"/>
    <lineage>
        <taxon>Eukaryota</taxon>
        <taxon>Fungi</taxon>
        <taxon>Dikarya</taxon>
        <taxon>Ascomycota</taxon>
        <taxon>Pezizomycotina</taxon>
        <taxon>Dothideomycetes</taxon>
        <taxon>Pleosporomycetidae</taxon>
        <taxon>Pleosporales</taxon>
        <taxon>Tetraplosphaeriaceae</taxon>
        <taxon>Polyplosphaeria</taxon>
    </lineage>
</organism>
<accession>A0A9P4QUP0</accession>
<dbReference type="PANTHER" id="PTHR21310">
    <property type="entry name" value="AMINOGLYCOSIDE PHOSPHOTRANSFERASE-RELATED-RELATED"/>
    <property type="match status" value="1"/>
</dbReference>
<comment type="caution">
    <text evidence="1">The sequence shown here is derived from an EMBL/GenBank/DDBJ whole genome shotgun (WGS) entry which is preliminary data.</text>
</comment>
<reference evidence="1" key="1">
    <citation type="journal article" date="2020" name="Stud. Mycol.">
        <title>101 Dothideomycetes genomes: a test case for predicting lifestyles and emergence of pathogens.</title>
        <authorList>
            <person name="Haridas S."/>
            <person name="Albert R."/>
            <person name="Binder M."/>
            <person name="Bloem J."/>
            <person name="Labutti K."/>
            <person name="Salamov A."/>
            <person name="Andreopoulos B."/>
            <person name="Baker S."/>
            <person name="Barry K."/>
            <person name="Bills G."/>
            <person name="Bluhm B."/>
            <person name="Cannon C."/>
            <person name="Castanera R."/>
            <person name="Culley D."/>
            <person name="Daum C."/>
            <person name="Ezra D."/>
            <person name="Gonzalez J."/>
            <person name="Henrissat B."/>
            <person name="Kuo A."/>
            <person name="Liang C."/>
            <person name="Lipzen A."/>
            <person name="Lutzoni F."/>
            <person name="Magnuson J."/>
            <person name="Mondo S."/>
            <person name="Nolan M."/>
            <person name="Ohm R."/>
            <person name="Pangilinan J."/>
            <person name="Park H.-J."/>
            <person name="Ramirez L."/>
            <person name="Alfaro M."/>
            <person name="Sun H."/>
            <person name="Tritt A."/>
            <person name="Yoshinaga Y."/>
            <person name="Zwiers L.-H."/>
            <person name="Turgeon B."/>
            <person name="Goodwin S."/>
            <person name="Spatafora J."/>
            <person name="Crous P."/>
            <person name="Grigoriev I."/>
        </authorList>
    </citation>
    <scope>NUCLEOTIDE SEQUENCE</scope>
    <source>
        <strain evidence="1">CBS 125425</strain>
    </source>
</reference>
<dbReference type="PANTHER" id="PTHR21310:SF56">
    <property type="entry name" value="AMINOGLYCOSIDE PHOSPHOTRANSFERASE DOMAIN-CONTAINING PROTEIN"/>
    <property type="match status" value="1"/>
</dbReference>
<evidence type="ECO:0008006" key="3">
    <source>
        <dbReference type="Google" id="ProtNLM"/>
    </source>
</evidence>
<dbReference type="InterPro" id="IPR011009">
    <property type="entry name" value="Kinase-like_dom_sf"/>
</dbReference>
<dbReference type="SUPFAM" id="SSF56112">
    <property type="entry name" value="Protein kinase-like (PK-like)"/>
    <property type="match status" value="1"/>
</dbReference>
<sequence>MLCSVTDIGRGSFNRVIGVDLFDPTPSGTTVSSIVRPWFIRSSKLPAGRYVLRIPIKQWQSWPEHEIAIHRYIEAYTAIPAPRFAFSDLTDQNEIGSVYMIQSRVPGNNIVNSFKELNFDQTMSLASQIGAHMHDLGLFHDSEHYLAHLDLEPRNMMYEVVDEKTVKLTGFIDWDSAVFAPRFMHCKTPQWLWAWDRLTVEHERDALDEPYVYESIAIKKAFDEAAGASFCHYAYSHDYRVARRLFQLAINPAMVTRAKQEAYLLMYRWNMLHPDHEVYMTEMEIRSARFSDLAEV</sequence>
<evidence type="ECO:0000313" key="2">
    <source>
        <dbReference type="Proteomes" id="UP000799444"/>
    </source>
</evidence>
<keyword evidence="2" id="KW-1185">Reference proteome</keyword>
<dbReference type="OrthoDB" id="10003767at2759"/>
<dbReference type="InterPro" id="IPR051678">
    <property type="entry name" value="AGP_Transferase"/>
</dbReference>
<name>A0A9P4QUP0_9PLEO</name>